<name>A0A6J4LU76_9SPHI</name>
<gene>
    <name evidence="1" type="ORF">AVDCRST_MAG56-7935</name>
</gene>
<reference evidence="1" key="1">
    <citation type="submission" date="2020-02" db="EMBL/GenBank/DDBJ databases">
        <authorList>
            <person name="Meier V. D."/>
        </authorList>
    </citation>
    <scope>NUCLEOTIDE SEQUENCE</scope>
    <source>
        <strain evidence="1">AVDCRST_MAG56</strain>
    </source>
</reference>
<sequence>MNRPAVSDCKNIHAVNAGIRSQSNIKWNSGKQLKLKALLFNE</sequence>
<proteinExistence type="predicted"/>
<organism evidence="1">
    <name type="scientific">uncultured Cytophagales bacterium</name>
    <dbReference type="NCBI Taxonomy" id="158755"/>
    <lineage>
        <taxon>Bacteria</taxon>
        <taxon>Pseudomonadati</taxon>
        <taxon>Bacteroidota</taxon>
        <taxon>Sphingobacteriia</taxon>
        <taxon>Sphingobacteriales</taxon>
        <taxon>environmental samples</taxon>
    </lineage>
</organism>
<evidence type="ECO:0000313" key="1">
    <source>
        <dbReference type="EMBL" id="CAA9341496.1"/>
    </source>
</evidence>
<dbReference type="AlphaFoldDB" id="A0A6J4LU76"/>
<protein>
    <submittedName>
        <fullName evidence="1">Uncharacterized protein</fullName>
    </submittedName>
</protein>
<accession>A0A6J4LU76</accession>
<dbReference type="EMBL" id="CADCTQ010000664">
    <property type="protein sequence ID" value="CAA9341496.1"/>
    <property type="molecule type" value="Genomic_DNA"/>
</dbReference>